<protein>
    <submittedName>
        <fullName evidence="1">Uncharacterized protein</fullName>
    </submittedName>
</protein>
<organism evidence="1">
    <name type="scientific">marine sediment metagenome</name>
    <dbReference type="NCBI Taxonomy" id="412755"/>
    <lineage>
        <taxon>unclassified sequences</taxon>
        <taxon>metagenomes</taxon>
        <taxon>ecological metagenomes</taxon>
    </lineage>
</organism>
<proteinExistence type="predicted"/>
<reference evidence="1" key="1">
    <citation type="journal article" date="2014" name="Front. Microbiol.">
        <title>High frequency of phylogenetically diverse reductive dehalogenase-homologous genes in deep subseafloor sedimentary metagenomes.</title>
        <authorList>
            <person name="Kawai M."/>
            <person name="Futagami T."/>
            <person name="Toyoda A."/>
            <person name="Takaki Y."/>
            <person name="Nishi S."/>
            <person name="Hori S."/>
            <person name="Arai W."/>
            <person name="Tsubouchi T."/>
            <person name="Morono Y."/>
            <person name="Uchiyama I."/>
            <person name="Ito T."/>
            <person name="Fujiyama A."/>
            <person name="Inagaki F."/>
            <person name="Takami H."/>
        </authorList>
    </citation>
    <scope>NUCLEOTIDE SEQUENCE</scope>
    <source>
        <strain evidence="1">Expedition CK06-06</strain>
    </source>
</reference>
<evidence type="ECO:0000313" key="1">
    <source>
        <dbReference type="EMBL" id="GAG08710.1"/>
    </source>
</evidence>
<accession>X0USL8</accession>
<dbReference type="AlphaFoldDB" id="X0USL8"/>
<gene>
    <name evidence="1" type="ORF">S01H1_44603</name>
</gene>
<name>X0USL8_9ZZZZ</name>
<sequence>MRVLNAMQMKNGAKAEGGPTFSSLTQPVQFLPYKEKTDDWAAWNLDWLELQGIEFLRVNSRRLLKNYKLAKGIIDKTDYIVEPDNEYKDLMDTLTTENESALELKFYPIVPNVINVLTGEFAKRYSKVQFRAVDDASYNEMLEQKKVQIEESLLADAEA</sequence>
<comment type="caution">
    <text evidence="1">The sequence shown here is derived from an EMBL/GenBank/DDBJ whole genome shotgun (WGS) entry which is preliminary data.</text>
</comment>
<dbReference type="EMBL" id="BARS01028456">
    <property type="protein sequence ID" value="GAG08710.1"/>
    <property type="molecule type" value="Genomic_DNA"/>
</dbReference>
<feature type="non-terminal residue" evidence="1">
    <location>
        <position position="159"/>
    </location>
</feature>